<dbReference type="EMBL" id="FPCH01000003">
    <property type="protein sequence ID" value="SFV36745.1"/>
    <property type="molecule type" value="Genomic_DNA"/>
</dbReference>
<dbReference type="InterPro" id="IPR012368">
    <property type="entry name" value="OxRdtase_Mopterin-bd_su_IorB"/>
</dbReference>
<dbReference type="InterPro" id="IPR052516">
    <property type="entry name" value="N-heterocyclic_Hydroxylase"/>
</dbReference>
<dbReference type="Proteomes" id="UP000199423">
    <property type="component" value="Unassembled WGS sequence"/>
</dbReference>
<sequence length="786" mass="84652">MLHYLKTEADTENGRNFDAEISNVSRRGVLGGLLTATGLVLAVRITPASAREALKPYPTGGLTMPDGVVADPHVFIAIAPDGALTIVTHRSEMGTGIRTSLPMVVADEMGADWSRVTLVQAPGDEKKYGNQDTDGSRSMRHFIQPMRQCGAAMRQMLETAAAAKWNVAPALCSARNHQVALLDKDGKETGKVLSFGELAVAAMALPVPAPETILYKSPNEFTLMGKGEVQIADLHDITTGKAGYGADTRLPGMKFAVIARPAVLGSKVKSYDASATLKVPGVEAVHEIEGVFAVPRKFGQLGGIAVVANTTYAAMQGRDALTIEWEDGPNTSYDSDAYAAEMSATAAKPGKVLRNQGDPDAAFANAKDVVTAEYHGRHLVQAPMEPLVAIARIVGGKAEIWAPVQSPYGARKEIAEALKMPIENVTVHVSLLGGGFGRKSKWDFMLEAALLSQKMGGQPVLLQWTREDDIQHAFYHTASVERIEVALDDAGKVSGWRHRTVAPSIVSTFKQDDGYQFPIEYGMGFIDMPFDIPNIRCENGQAMAHTRIGWFRSVSNIQRAFAAQSVVCEVAHKLGRDPKDFLLELLGPDREIDPKTAGFPEDFWNYGEPYKEFPINTARLKNVVRVAAENAGWGKTLPPRQGLGIAVHRAFASYVASVVHVAIDDDGTIRVPEVTSAIDCGFHVNPERIRSQMEGAAVMGMSNALYSGITFKNGAVEQSNFTDYDVTRMSNYPQKVSVHIIDAPWGVHAGGVGEPGVPPFAPALANAIFAATGKRLRNLPMGDKVA</sequence>
<dbReference type="Pfam" id="PF20256">
    <property type="entry name" value="MoCoBD_2"/>
    <property type="match status" value="2"/>
</dbReference>
<organism evidence="2 3">
    <name type="scientific">Hyphomicrobium facile</name>
    <dbReference type="NCBI Taxonomy" id="51670"/>
    <lineage>
        <taxon>Bacteria</taxon>
        <taxon>Pseudomonadati</taxon>
        <taxon>Pseudomonadota</taxon>
        <taxon>Alphaproteobacteria</taxon>
        <taxon>Hyphomicrobiales</taxon>
        <taxon>Hyphomicrobiaceae</taxon>
        <taxon>Hyphomicrobium</taxon>
    </lineage>
</organism>
<feature type="domain" description="Aldehyde oxidase/xanthine dehydrogenase a/b hammerhead" evidence="1">
    <location>
        <begin position="239"/>
        <end position="329"/>
    </location>
</feature>
<dbReference type="InterPro" id="IPR037165">
    <property type="entry name" value="AldOxase/xan_DH_Mopterin-bd_sf"/>
</dbReference>
<evidence type="ECO:0000313" key="2">
    <source>
        <dbReference type="EMBL" id="SFV36745.1"/>
    </source>
</evidence>
<proteinExistence type="predicted"/>
<dbReference type="PIRSF" id="PIRSF036389">
    <property type="entry name" value="IOR_B"/>
    <property type="match status" value="1"/>
</dbReference>
<dbReference type="AlphaFoldDB" id="A0A1I7NQ50"/>
<dbReference type="Gene3D" id="3.30.365.10">
    <property type="entry name" value="Aldehyde oxidase/xanthine dehydrogenase, molybdopterin binding domain"/>
    <property type="match status" value="4"/>
</dbReference>
<name>A0A1I7NQ50_9HYPH</name>
<dbReference type="GO" id="GO:0016491">
    <property type="term" value="F:oxidoreductase activity"/>
    <property type="evidence" value="ECO:0007669"/>
    <property type="project" value="InterPro"/>
</dbReference>
<dbReference type="InterPro" id="IPR046867">
    <property type="entry name" value="AldOxase/xan_DH_MoCoBD2"/>
</dbReference>
<keyword evidence="3" id="KW-1185">Reference proteome</keyword>
<dbReference type="InterPro" id="IPR008274">
    <property type="entry name" value="AldOxase/xan_DH_MoCoBD1"/>
</dbReference>
<evidence type="ECO:0000259" key="1">
    <source>
        <dbReference type="SMART" id="SM01008"/>
    </source>
</evidence>
<dbReference type="OrthoDB" id="9767994at2"/>
<reference evidence="3" key="1">
    <citation type="submission" date="2016-10" db="EMBL/GenBank/DDBJ databases">
        <authorList>
            <person name="Varghese N."/>
            <person name="Submissions S."/>
        </authorList>
    </citation>
    <scope>NUCLEOTIDE SEQUENCE [LARGE SCALE GENOMIC DNA]</scope>
    <source>
        <strain evidence="3">DSM 1565</strain>
    </source>
</reference>
<dbReference type="STRING" id="51670.SAMN04488557_2727"/>
<protein>
    <submittedName>
        <fullName evidence="2">Isoquinoline 1-oxidoreductase, beta subunit</fullName>
    </submittedName>
</protein>
<dbReference type="SUPFAM" id="SSF56003">
    <property type="entry name" value="Molybdenum cofactor-binding domain"/>
    <property type="match status" value="2"/>
</dbReference>
<dbReference type="RefSeq" id="WP_092868302.1">
    <property type="nucleotide sequence ID" value="NZ_FPCH01000003.1"/>
</dbReference>
<gene>
    <name evidence="2" type="ORF">SAMN04488557_2727</name>
</gene>
<dbReference type="PANTHER" id="PTHR47495">
    <property type="entry name" value="ALDEHYDE DEHYDROGENASE"/>
    <property type="match status" value="1"/>
</dbReference>
<accession>A0A1I7NQ50</accession>
<dbReference type="InterPro" id="IPR000674">
    <property type="entry name" value="Ald_Oxase/Xan_DH_a/b"/>
</dbReference>
<dbReference type="PANTHER" id="PTHR47495:SF3">
    <property type="entry name" value="BLR6219 PROTEIN"/>
    <property type="match status" value="1"/>
</dbReference>
<dbReference type="Pfam" id="PF02738">
    <property type="entry name" value="MoCoBD_1"/>
    <property type="match status" value="1"/>
</dbReference>
<dbReference type="Gene3D" id="3.90.1170.50">
    <property type="entry name" value="Aldehyde oxidase/xanthine dehydrogenase, a/b hammerhead"/>
    <property type="match status" value="1"/>
</dbReference>
<dbReference type="SMART" id="SM01008">
    <property type="entry name" value="Ald_Xan_dh_C"/>
    <property type="match status" value="1"/>
</dbReference>
<evidence type="ECO:0000313" key="3">
    <source>
        <dbReference type="Proteomes" id="UP000199423"/>
    </source>
</evidence>